<protein>
    <submittedName>
        <fullName evidence="2">Radical SAM protein</fullName>
    </submittedName>
</protein>
<dbReference type="OrthoDB" id="9806827at2"/>
<dbReference type="AlphaFoldDB" id="A0A7U4QIA2"/>
<dbReference type="GO" id="GO:0003824">
    <property type="term" value="F:catalytic activity"/>
    <property type="evidence" value="ECO:0007669"/>
    <property type="project" value="InterPro"/>
</dbReference>
<feature type="domain" description="Radical SAM core" evidence="1">
    <location>
        <begin position="249"/>
        <end position="478"/>
    </location>
</feature>
<organism evidence="2 3">
    <name type="scientific">Desulfofervidus auxilii</name>
    <dbReference type="NCBI Taxonomy" id="1621989"/>
    <lineage>
        <taxon>Bacteria</taxon>
        <taxon>Pseudomonadati</taxon>
        <taxon>Thermodesulfobacteriota</taxon>
        <taxon>Candidatus Desulfofervidia</taxon>
        <taxon>Candidatus Desulfofervidales</taxon>
        <taxon>Candidatus Desulfofervidaceae</taxon>
        <taxon>Candidatus Desulfofervidus</taxon>
    </lineage>
</organism>
<dbReference type="PROSITE" id="PS51918">
    <property type="entry name" value="RADICAL_SAM"/>
    <property type="match status" value="1"/>
</dbReference>
<dbReference type="KEGG" id="daw:HS1_000048"/>
<dbReference type="PANTHER" id="PTHR42731:SF1">
    <property type="entry name" value="RADICAL SAM DOMAIN PROTEIN"/>
    <property type="match status" value="1"/>
</dbReference>
<evidence type="ECO:0000313" key="3">
    <source>
        <dbReference type="Proteomes" id="UP000070560"/>
    </source>
</evidence>
<keyword evidence="3" id="KW-1185">Reference proteome</keyword>
<dbReference type="InterPro" id="IPR045784">
    <property type="entry name" value="Radical_SAM_N2"/>
</dbReference>
<dbReference type="InterPro" id="IPR007197">
    <property type="entry name" value="rSAM"/>
</dbReference>
<dbReference type="InterPro" id="IPR018768">
    <property type="entry name" value="DUF2344"/>
</dbReference>
<dbReference type="NCBIfam" id="TIGR03936">
    <property type="entry name" value="sam_1_link_chp"/>
    <property type="match status" value="1"/>
</dbReference>
<name>A0A7U4QIA2_DESA2</name>
<dbReference type="InterPro" id="IPR023404">
    <property type="entry name" value="rSAM_horseshoe"/>
</dbReference>
<reference evidence="2 3" key="1">
    <citation type="submission" date="2015-10" db="EMBL/GenBank/DDBJ databases">
        <title>Candidatus Desulfofervidus auxilii, a hydrogenotrophic sulfate-reducing bacterium involved in the thermophilic anaerobic oxidation of methane.</title>
        <authorList>
            <person name="Krukenberg V."/>
            <person name="Richter M."/>
            <person name="Wegener G."/>
        </authorList>
    </citation>
    <scope>NUCLEOTIDE SEQUENCE [LARGE SCALE GENOMIC DNA]</scope>
    <source>
        <strain evidence="2 3">HS1</strain>
    </source>
</reference>
<dbReference type="Gene3D" id="3.80.30.20">
    <property type="entry name" value="tm_1862 like domain"/>
    <property type="match status" value="1"/>
</dbReference>
<dbReference type="Pfam" id="PF19864">
    <property type="entry name" value="Radical_SAM_N2"/>
    <property type="match status" value="1"/>
</dbReference>
<dbReference type="CDD" id="cd01335">
    <property type="entry name" value="Radical_SAM"/>
    <property type="match status" value="1"/>
</dbReference>
<sequence>MGFKELLPYIVGPSRYLGNEVNSIHKDPVKVQLKFALCFPDLYEVGMSHLGLQILYHILNQDERIVAERVFAPDRDLEGLMRKRQILLSTWESGIPLKECDIIGFSIQHELSYTNVLNILNLGGIPIYARQRNERHPLVIAGGPVIVNPEPVSPFIDGFLIGDGEEAILEIANVYLEWKKARGTKEELLTNLAHIPGFYVPFFFYPRYHLDGSIKEIEELVPNYEVKRRVIKNLNSVAFPNFPIVPYSKPIHDRLSIEVARGCSHGCRFCQAGFIYRPVRERLPQQVIDLVETGLKNTGYEEVSLLSLSIGDYQTLEGLLPPLMDKLVPEGIALSLPSLRVGTISPEIMTQISRVRRTGFTMAPEAGTQEMRNRINKKITEQDLFETAKEVFTRKWSSLKLYFMIGLPSETQEDIEAIAELTGRLVRLGRHKFQITISVSTFVPKAHTPFQWEKQITLEESRGKIRFLRKKAWEYGFRIRWHEPEQSFLEGVFSRGDRRLHEVILRAWLKGARFDSWRDRFRFDLWQSAFEDARLDPNFYFLERSKDDLLPWAKIDIGVSPEFLWQERLKSQRGEITPDCRYAGCQDCGLCDFKEISPITYQLPITVSQTSSTNFQSTNPRKYRLFFSKINDARFFGHLELVNIFHRAFKRAGLKLVYSKGFHPLPKIKFAIALPVGVESLEEVMDIEIYGEYNSLSLPGRINPHLPFGLHILRAQEIPLNTSLTIPSAQRFMIDFSDLVLNKEKIEEFHKKESFVWRARYNKKERQVDLKKTVKRLAIKHKNKLEVILGLSPQGSIKITEALMAIFGLKREEVCRLNILKVGVEL</sequence>
<dbReference type="PANTHER" id="PTHR42731">
    <property type="entry name" value="SLL1084 PROTEIN"/>
    <property type="match status" value="1"/>
</dbReference>
<gene>
    <name evidence="2" type="ORF">HS1_000048</name>
</gene>
<dbReference type="Proteomes" id="UP000070560">
    <property type="component" value="Chromosome"/>
</dbReference>
<dbReference type="SUPFAM" id="SSF102114">
    <property type="entry name" value="Radical SAM enzymes"/>
    <property type="match status" value="1"/>
</dbReference>
<evidence type="ECO:0000313" key="2">
    <source>
        <dbReference type="EMBL" id="AMM39855.1"/>
    </source>
</evidence>
<dbReference type="Pfam" id="PF10105">
    <property type="entry name" value="DUF2344"/>
    <property type="match status" value="1"/>
</dbReference>
<dbReference type="EMBL" id="CP013015">
    <property type="protein sequence ID" value="AMM39855.1"/>
    <property type="molecule type" value="Genomic_DNA"/>
</dbReference>
<dbReference type="SMART" id="SM00729">
    <property type="entry name" value="Elp3"/>
    <property type="match status" value="1"/>
</dbReference>
<dbReference type="RefSeq" id="WP_066060131.1">
    <property type="nucleotide sequence ID" value="NZ_CP013015.1"/>
</dbReference>
<dbReference type="InterPro" id="IPR058240">
    <property type="entry name" value="rSAM_sf"/>
</dbReference>
<dbReference type="InterPro" id="IPR006638">
    <property type="entry name" value="Elp3/MiaA/NifB-like_rSAM"/>
</dbReference>
<dbReference type="SFLD" id="SFLDS00029">
    <property type="entry name" value="Radical_SAM"/>
    <property type="match status" value="1"/>
</dbReference>
<accession>A0A7U4QIA2</accession>
<dbReference type="NCBIfam" id="TIGR03960">
    <property type="entry name" value="rSAM_fuse_unch"/>
    <property type="match status" value="1"/>
</dbReference>
<dbReference type="InterPro" id="IPR023862">
    <property type="entry name" value="CHP03960_rSAM"/>
</dbReference>
<evidence type="ECO:0000259" key="1">
    <source>
        <dbReference type="PROSITE" id="PS51918"/>
    </source>
</evidence>
<dbReference type="GO" id="GO:0051536">
    <property type="term" value="F:iron-sulfur cluster binding"/>
    <property type="evidence" value="ECO:0007669"/>
    <property type="project" value="InterPro"/>
</dbReference>
<proteinExistence type="predicted"/>
<dbReference type="Pfam" id="PF04055">
    <property type="entry name" value="Radical_SAM"/>
    <property type="match status" value="1"/>
</dbReference>
<dbReference type="SFLD" id="SFLDG01082">
    <property type="entry name" value="B12-binding_domain_containing"/>
    <property type="match status" value="1"/>
</dbReference>